<comment type="caution">
    <text evidence="2">The sequence shown here is derived from an EMBL/GenBank/DDBJ whole genome shotgun (WGS) entry which is preliminary data.</text>
</comment>
<dbReference type="OrthoDB" id="786478at2759"/>
<dbReference type="AlphaFoldDB" id="A0A833QZ09"/>
<organism evidence="2 3">
    <name type="scientific">Carex littledalei</name>
    <dbReference type="NCBI Taxonomy" id="544730"/>
    <lineage>
        <taxon>Eukaryota</taxon>
        <taxon>Viridiplantae</taxon>
        <taxon>Streptophyta</taxon>
        <taxon>Embryophyta</taxon>
        <taxon>Tracheophyta</taxon>
        <taxon>Spermatophyta</taxon>
        <taxon>Magnoliopsida</taxon>
        <taxon>Liliopsida</taxon>
        <taxon>Poales</taxon>
        <taxon>Cyperaceae</taxon>
        <taxon>Cyperoideae</taxon>
        <taxon>Cariceae</taxon>
        <taxon>Carex</taxon>
        <taxon>Carex subgen. Euthyceras</taxon>
    </lineage>
</organism>
<protein>
    <submittedName>
        <fullName evidence="2">Uncharacterized protein</fullName>
    </submittedName>
</protein>
<evidence type="ECO:0000313" key="2">
    <source>
        <dbReference type="EMBL" id="KAF3330211.1"/>
    </source>
</evidence>
<dbReference type="EMBL" id="SWLB01000014">
    <property type="protein sequence ID" value="KAF3330211.1"/>
    <property type="molecule type" value="Genomic_DNA"/>
</dbReference>
<dbReference type="PANTHER" id="PTHR33730:SF36">
    <property type="entry name" value="PLANT_PROTEIN"/>
    <property type="match status" value="1"/>
</dbReference>
<reference evidence="2" key="1">
    <citation type="submission" date="2020-01" db="EMBL/GenBank/DDBJ databases">
        <title>Genome sequence of Kobresia littledalei, the first chromosome-level genome in the family Cyperaceae.</title>
        <authorList>
            <person name="Qu G."/>
        </authorList>
    </citation>
    <scope>NUCLEOTIDE SEQUENCE</scope>
    <source>
        <strain evidence="2">C.B.Clarke</strain>
        <tissue evidence="2">Leaf</tissue>
    </source>
</reference>
<dbReference type="Pfam" id="PF15697">
    <property type="entry name" value="DUF4666"/>
    <property type="match status" value="1"/>
</dbReference>
<dbReference type="PANTHER" id="PTHR33730">
    <property type="entry name" value="OS05G0542732 PROTEIN-RELATED"/>
    <property type="match status" value="1"/>
</dbReference>
<evidence type="ECO:0000313" key="3">
    <source>
        <dbReference type="Proteomes" id="UP000623129"/>
    </source>
</evidence>
<feature type="compositionally biased region" description="Basic residues" evidence="1">
    <location>
        <begin position="71"/>
        <end position="80"/>
    </location>
</feature>
<feature type="compositionally biased region" description="Polar residues" evidence="1">
    <location>
        <begin position="1"/>
        <end position="17"/>
    </location>
</feature>
<dbReference type="Proteomes" id="UP000623129">
    <property type="component" value="Unassembled WGS sequence"/>
</dbReference>
<gene>
    <name evidence="2" type="ORF">FCM35_KLT05542</name>
</gene>
<dbReference type="InterPro" id="IPR031421">
    <property type="entry name" value="DUF4666"/>
</dbReference>
<feature type="compositionally biased region" description="Polar residues" evidence="1">
    <location>
        <begin position="54"/>
        <end position="68"/>
    </location>
</feature>
<feature type="region of interest" description="Disordered" evidence="1">
    <location>
        <begin position="1"/>
        <end position="80"/>
    </location>
</feature>
<accession>A0A833QZ09</accession>
<sequence length="98" mass="10625">MSRLQRSSVSFRRQGSSGHIWDDRFNDGTTENGTGTARKTAPSRATVPAALSRVASSNATSQELSTPPRNKPIRRQKPTRRCGLCVCLKPPNATSPTT</sequence>
<keyword evidence="3" id="KW-1185">Reference proteome</keyword>
<feature type="compositionally biased region" description="Polar residues" evidence="1">
    <location>
        <begin position="27"/>
        <end position="37"/>
    </location>
</feature>
<proteinExistence type="predicted"/>
<name>A0A833QZ09_9POAL</name>
<evidence type="ECO:0000256" key="1">
    <source>
        <dbReference type="SAM" id="MobiDB-lite"/>
    </source>
</evidence>